<accession>A0A7C2TG04</accession>
<dbReference type="Pfam" id="PF08378">
    <property type="entry name" value="NERD"/>
    <property type="match status" value="1"/>
</dbReference>
<dbReference type="InterPro" id="IPR011528">
    <property type="entry name" value="NERD"/>
</dbReference>
<evidence type="ECO:0000259" key="1">
    <source>
        <dbReference type="PROSITE" id="PS50965"/>
    </source>
</evidence>
<dbReference type="AlphaFoldDB" id="A0A7C2TG04"/>
<dbReference type="PROSITE" id="PS50965">
    <property type="entry name" value="NERD"/>
    <property type="match status" value="1"/>
</dbReference>
<dbReference type="Proteomes" id="UP000885986">
    <property type="component" value="Unassembled WGS sequence"/>
</dbReference>
<name>A0A7C2TG04_9BACT</name>
<gene>
    <name evidence="2" type="ORF">ENN98_02925</name>
</gene>
<feature type="domain" description="NERD" evidence="1">
    <location>
        <begin position="117"/>
        <end position="235"/>
    </location>
</feature>
<evidence type="ECO:0000313" key="2">
    <source>
        <dbReference type="EMBL" id="HET97646.1"/>
    </source>
</evidence>
<sequence>MPPGIVLPPGSFSTTGNRRHLLAMAWPPSRFPCCGKWDEGRAGGDVEGDPRHARRISQAEAGKNELVKLTQTGFKKMIIKEKDSCESAVKELEGILQQNLSSEKRALVERELAALRKGQKGEKDAAYLINFDFGNSENWAVIHDLRLEDNGLVAQIDHLLINRMFDIYVLESKNFADGVKIGDNGEFLAYYNKSYHAIPSPIEQNRRHIRVLKNCLNTHDIMPKRLGISIRPCFRSYILMSAKSRIIRPEKEKFDTSMVIKADVLRTTIDQVVDKMNPITNFTTITKICGSSTLRDVAEKIASLHRPIKMDYAKRFGVDLPRIRSTERSKPVSRERKPYYCWECRSAVSTVVAEYCWSYKHIFDNKVYCKKCQKLVVERRNGKRG</sequence>
<dbReference type="EMBL" id="DSDS01000064">
    <property type="protein sequence ID" value="HET97646.1"/>
    <property type="molecule type" value="Genomic_DNA"/>
</dbReference>
<reference evidence="2" key="1">
    <citation type="journal article" date="2020" name="mSystems">
        <title>Genome- and Community-Level Interaction Insights into Carbon Utilization and Element Cycling Functions of Hydrothermarchaeota in Hydrothermal Sediment.</title>
        <authorList>
            <person name="Zhou Z."/>
            <person name="Liu Y."/>
            <person name="Xu W."/>
            <person name="Pan J."/>
            <person name="Luo Z.H."/>
            <person name="Li M."/>
        </authorList>
    </citation>
    <scope>NUCLEOTIDE SEQUENCE [LARGE SCALE GENOMIC DNA]</scope>
    <source>
        <strain evidence="2">SpSt-1224</strain>
    </source>
</reference>
<organism evidence="2">
    <name type="scientific">Desulfurivibrio alkaliphilus</name>
    <dbReference type="NCBI Taxonomy" id="427923"/>
    <lineage>
        <taxon>Bacteria</taxon>
        <taxon>Pseudomonadati</taxon>
        <taxon>Thermodesulfobacteriota</taxon>
        <taxon>Desulfobulbia</taxon>
        <taxon>Desulfobulbales</taxon>
        <taxon>Desulfobulbaceae</taxon>
        <taxon>Desulfurivibrio</taxon>
    </lineage>
</organism>
<protein>
    <submittedName>
        <fullName evidence="2">NERD domain-containing protein</fullName>
    </submittedName>
</protein>
<proteinExistence type="predicted"/>
<comment type="caution">
    <text evidence="2">The sequence shown here is derived from an EMBL/GenBank/DDBJ whole genome shotgun (WGS) entry which is preliminary data.</text>
</comment>